<dbReference type="InterPro" id="IPR041492">
    <property type="entry name" value="HAD_2"/>
</dbReference>
<evidence type="ECO:0000313" key="2">
    <source>
        <dbReference type="Proteomes" id="UP000198670"/>
    </source>
</evidence>
<dbReference type="PRINTS" id="PR00413">
    <property type="entry name" value="HADHALOGNASE"/>
</dbReference>
<dbReference type="PANTHER" id="PTHR43611:SF3">
    <property type="entry name" value="FLAVIN MONONUCLEOTIDE HYDROLASE 1, CHLOROPLATIC"/>
    <property type="match status" value="1"/>
</dbReference>
<sequence length="207" mass="23815">MENINTVVFDFGGVLIDWSPKYVYQHLFEDEAEMEWFLSHICTNDWNLEQDRGRSFAEGIAVLSQSFPEHASNIEVFHSRWEQMMKGEISGTVAILKQLRKKYNLYGLTNWSAETFPIALEKFDFLQLFDGIVVSGTEKMIKPDKEFFQLLLDRYTLNAENCVFIDDNKTNIDSAAELGFHVIHFKNPDQLASELNAMGVLTGNNKT</sequence>
<dbReference type="Pfam" id="PF13419">
    <property type="entry name" value="HAD_2"/>
    <property type="match status" value="1"/>
</dbReference>
<dbReference type="SFLD" id="SFLDS00003">
    <property type="entry name" value="Haloacid_Dehalogenase"/>
    <property type="match status" value="1"/>
</dbReference>
<evidence type="ECO:0000313" key="1">
    <source>
        <dbReference type="EMBL" id="SFJ80949.1"/>
    </source>
</evidence>
<dbReference type="OrthoDB" id="9797415at2"/>
<keyword evidence="2" id="KW-1185">Reference proteome</keyword>
<dbReference type="NCBIfam" id="TIGR01509">
    <property type="entry name" value="HAD-SF-IA-v3"/>
    <property type="match status" value="1"/>
</dbReference>
<dbReference type="STRING" id="1477437.SAMN05444682_114104"/>
<accession>A0A1I3UE70</accession>
<dbReference type="SFLD" id="SFLDG01129">
    <property type="entry name" value="C1.5:_HAD__Beta-PGM__Phosphata"/>
    <property type="match status" value="1"/>
</dbReference>
<name>A0A1I3UE70_9SPHI</name>
<protein>
    <submittedName>
        <fullName evidence="1">2-haloacid dehalogenase</fullName>
    </submittedName>
</protein>
<reference evidence="1 2" key="1">
    <citation type="submission" date="2016-10" db="EMBL/GenBank/DDBJ databases">
        <authorList>
            <person name="de Groot N.N."/>
        </authorList>
    </citation>
    <scope>NUCLEOTIDE SEQUENCE [LARGE SCALE GENOMIC DNA]</scope>
    <source>
        <strain evidence="1 2">RK1</strain>
    </source>
</reference>
<dbReference type="SUPFAM" id="SSF56784">
    <property type="entry name" value="HAD-like"/>
    <property type="match status" value="1"/>
</dbReference>
<dbReference type="EMBL" id="FOQO01000014">
    <property type="protein sequence ID" value="SFJ80949.1"/>
    <property type="molecule type" value="Genomic_DNA"/>
</dbReference>
<dbReference type="InterPro" id="IPR006439">
    <property type="entry name" value="HAD-SF_hydro_IA"/>
</dbReference>
<dbReference type="Gene3D" id="1.10.150.240">
    <property type="entry name" value="Putative phosphatase, domain 2"/>
    <property type="match status" value="1"/>
</dbReference>
<dbReference type="InterPro" id="IPR023198">
    <property type="entry name" value="PGP-like_dom2"/>
</dbReference>
<proteinExistence type="predicted"/>
<dbReference type="AlphaFoldDB" id="A0A1I3UE70"/>
<organism evidence="1 2">
    <name type="scientific">Parapedobacter indicus</name>
    <dbReference type="NCBI Taxonomy" id="1477437"/>
    <lineage>
        <taxon>Bacteria</taxon>
        <taxon>Pseudomonadati</taxon>
        <taxon>Bacteroidota</taxon>
        <taxon>Sphingobacteriia</taxon>
        <taxon>Sphingobacteriales</taxon>
        <taxon>Sphingobacteriaceae</taxon>
        <taxon>Parapedobacter</taxon>
    </lineage>
</organism>
<dbReference type="Proteomes" id="UP000198670">
    <property type="component" value="Unassembled WGS sequence"/>
</dbReference>
<dbReference type="Gene3D" id="3.40.50.1000">
    <property type="entry name" value="HAD superfamily/HAD-like"/>
    <property type="match status" value="1"/>
</dbReference>
<dbReference type="CDD" id="cd02603">
    <property type="entry name" value="HAD_sEH-N_like"/>
    <property type="match status" value="1"/>
</dbReference>
<gene>
    <name evidence="1" type="ORF">SAMN05444682_114104</name>
</gene>
<dbReference type="PANTHER" id="PTHR43611">
    <property type="entry name" value="ALPHA-D-GLUCOSE 1-PHOSPHATE PHOSPHATASE"/>
    <property type="match status" value="1"/>
</dbReference>
<dbReference type="InterPro" id="IPR023214">
    <property type="entry name" value="HAD_sf"/>
</dbReference>
<dbReference type="RefSeq" id="WP_090631638.1">
    <property type="nucleotide sequence ID" value="NZ_FOQO01000014.1"/>
</dbReference>
<dbReference type="InterPro" id="IPR036412">
    <property type="entry name" value="HAD-like_sf"/>
</dbReference>